<feature type="region of interest" description="Disordered" evidence="1">
    <location>
        <begin position="33"/>
        <end position="58"/>
    </location>
</feature>
<evidence type="ECO:0000313" key="3">
    <source>
        <dbReference type="Proteomes" id="UP000661607"/>
    </source>
</evidence>
<sequence length="58" mass="6481">MQALFEVLTEQLTEWREDGFLRDLLDLAQISARPAKEFSPTDQPSTPAADAADRGEMT</sequence>
<name>A0ABR9K7Y1_9ACTN</name>
<evidence type="ECO:0000256" key="1">
    <source>
        <dbReference type="SAM" id="MobiDB-lite"/>
    </source>
</evidence>
<dbReference type="Proteomes" id="UP000661607">
    <property type="component" value="Unassembled WGS sequence"/>
</dbReference>
<comment type="caution">
    <text evidence="2">The sequence shown here is derived from an EMBL/GenBank/DDBJ whole genome shotgun (WGS) entry which is preliminary data.</text>
</comment>
<evidence type="ECO:0000313" key="2">
    <source>
        <dbReference type="EMBL" id="MBE1557682.1"/>
    </source>
</evidence>
<dbReference type="EMBL" id="JADBEF010000001">
    <property type="protein sequence ID" value="MBE1557682.1"/>
    <property type="molecule type" value="Genomic_DNA"/>
</dbReference>
<proteinExistence type="predicted"/>
<gene>
    <name evidence="2" type="ORF">H4W81_000461</name>
</gene>
<reference evidence="2 3" key="1">
    <citation type="submission" date="2020-10" db="EMBL/GenBank/DDBJ databases">
        <title>Sequencing the genomes of 1000 actinobacteria strains.</title>
        <authorList>
            <person name="Klenk H.-P."/>
        </authorList>
    </citation>
    <scope>NUCLEOTIDE SEQUENCE [LARGE SCALE GENOMIC DNA]</scope>
    <source>
        <strain evidence="2 3">DSM 43748</strain>
    </source>
</reference>
<organism evidence="2 3">
    <name type="scientific">Nonomuraea africana</name>
    <dbReference type="NCBI Taxonomy" id="46171"/>
    <lineage>
        <taxon>Bacteria</taxon>
        <taxon>Bacillati</taxon>
        <taxon>Actinomycetota</taxon>
        <taxon>Actinomycetes</taxon>
        <taxon>Streptosporangiales</taxon>
        <taxon>Streptosporangiaceae</taxon>
        <taxon>Nonomuraea</taxon>
    </lineage>
</organism>
<dbReference type="RefSeq" id="WP_192773233.1">
    <property type="nucleotide sequence ID" value="NZ_BAAASY010000047.1"/>
</dbReference>
<protein>
    <submittedName>
        <fullName evidence="2">Uncharacterized protein</fullName>
    </submittedName>
</protein>
<accession>A0ABR9K7Y1</accession>
<keyword evidence="3" id="KW-1185">Reference proteome</keyword>